<keyword evidence="19" id="KW-1133">Transmembrane helix</keyword>
<comment type="function">
    <text evidence="13">A major component of the extracellular matrix of non-articular cartilage. Binds to type 2 collagens and forms long concatenated protein networks as part of the extracellular matrix. Required for the network-like organization and bundling of collagen fibrils surrounding chondrocytes in the zones of maturation and hypertrophy. Required for mechanotransduction and adaption to mechanical loading in cartilage chondrocytes, resulting in an increase in expression of the extracellular matrix components ACAN and COL2A1. Acts as a moderator of angiogenesis in response to injury.</text>
</comment>
<evidence type="ECO:0000256" key="19">
    <source>
        <dbReference type="SAM" id="Phobius"/>
    </source>
</evidence>
<dbReference type="SUPFAM" id="SSF46689">
    <property type="entry name" value="Homeodomain-like"/>
    <property type="match status" value="1"/>
</dbReference>
<dbReference type="GO" id="GO:0031012">
    <property type="term" value="C:extracellular matrix"/>
    <property type="evidence" value="ECO:0007669"/>
    <property type="project" value="UniProtKB-ARBA"/>
</dbReference>
<keyword evidence="23" id="KW-1185">Reference proteome</keyword>
<sequence>MAEDSLFVSDYDSLCPLCEEEERPCLALGVNEHQRNVDEEAELKRDHEITAINEEKKDGIEMAETMPKRFFELNDKYNHEDCEELGMSQSKIEVTKENKSKRDPPAQEGKSVLRLNSSSPVNLVMVCEESVEGSVNEEILLCPDKSLTLSQTPLISSPPLQDPLPLTLPPSNPSVLQLQKQPVGQNQASVLQAPCLTKRAYESSPSVEPKTLTHSGQLEVTLQQVYTTRRYTRFTSRAAPLKLVHPETSSQPLPCVSNTTLLAPAPKKKTRTSYSTDQLEELERMFQDDHYPDADKRKEIAISVGVTPQRVMVWFQNRRAKWRKTSKTTTRRPPVAQTQAPAQAPDQRPPVFTGPAITPLPTQTGNALPPYSTLLSSCTSPPANVSQGSTGDYNHPLMQSPPPLRRASLPFFAAYNPPTHTLSVLLDTPDHSEAQSFNLHADTGFNYDSVGSSAKYEAVAPGPGNNQSYQLMTYPQQPSTLLPQQSNNVLPQQPNTLLPQYSRVSYLTPSPYLTPNSSEGTATSCMPLNSGTGNNFLPCTNGGHAYFQCQNGSQILLQPGLQALQAYPWTGDMYSHSVQVPHAVLKPQFSSHGLESHYPPLVPPQSYITPQGPSCQSLAKPTSPDPLLASVKTELEETGHSQPVKQTGVMSGTRSLCCHVNTATRASAIFYLIFNMLVAVDLAVGIIREKDPITVSYTEMKRTHGNCIFEISTNFISLILMSFSSVLVMMSHRKGPMCVMPFAMFMFLDVALSLLSLFDARFGLPGTPTYGDALRLASNLKGGIQLDGAELTQATLIFGVLFVMYILLKVYMFQVSIRYYYALKEQRRSAPQNSVMLVAETVIRNLATYSMALLGFVMLLCILGAQATVDLRNAAAMAPGVCKTKPTDLVFIVDSSRSVRPAEFEQVKLFLNKIIEGLDVGPDATRVGVVNYASKVKNEVSLKSYKTKPALIKAVSKIEPLSSGTMTGLSIQFAMNVAFSESEGARVKSNNIRKVAIIVTDGRPQDNVRDIAAKARETGIEIYAIGVGRVDMNSLRQIASEPLDDHTDYVESYGFIQKLIQKFQEVFCVSNLCATGDHDCEHICVSLPGLFKCACREGYTLKEDGRSCSACSDAATDVVFLIDGSKSVRPENFELVKKWINQIVDRLDVSERNTHVGLVQYSSSVKQEFPLGMYNNKKDIKEAVKKMPYMEGGTMTGLALWYLVEKSFTSAHGARPGAAKVGIVFTDGRSQDYIGDAAKKAKDSGFRMIAVGVGNAVEDELKEIASEPENYFYSADFKAINEIGKKLKITSCPPEDPCECQSLMKFQKKVDEALQALTKKYILFSLFLSNSHRSKWILKEAAGQVALTDTLLSDGHAYHVTTVMGMHPAYLNCFLRTQNALLQPDGPLPLSWRHYIIILASARHQCSYLVQLHRSAFLLAGGDESWLRGIHYAPLKVQRLQTLNKLLAHRPWLITQAHIQELVCPGAEPRWSLAELIQAIVLICHAHSLASFIWGCGIHPEPDCTAEQTSPPPSPASNKSSLNSQDGRTHRQEWTQAVKEVQLLMEKMMMVQQQEEEFTQEEMVTRFERERTESLLDTAEVGRSVLPDSVSRFVWDADFIYQDFSPRGEQAPPTMRAQDYSWEDHGFSLMNRLYGEMAQLLEEKFQVMCALTYHTMAMHTDVDTTTLRKAVWNYIHCIYGIRYDDYDYGEVNQLLERNMKVYIKPCCVPSGEDDIQNVLQFLETVPPIRKSSREPAADGGKTAGRFALCTQSHHPLHDLEYKH</sequence>
<dbReference type="FunFam" id="3.40.50.410:FF:000004">
    <property type="entry name" value="collagen alpha-6(VI) chain"/>
    <property type="match status" value="1"/>
</dbReference>
<feature type="domain" description="VWFA" evidence="21">
    <location>
        <begin position="888"/>
        <end position="1063"/>
    </location>
</feature>
<dbReference type="Pfam" id="PF10393">
    <property type="entry name" value="Matrilin_ccoil"/>
    <property type="match status" value="1"/>
</dbReference>
<dbReference type="Pfam" id="PF00092">
    <property type="entry name" value="VWA"/>
    <property type="match status" value="2"/>
</dbReference>
<keyword evidence="7" id="KW-0732">Signal</keyword>
<evidence type="ECO:0000256" key="7">
    <source>
        <dbReference type="ARBA" id="ARBA00022729"/>
    </source>
</evidence>
<evidence type="ECO:0000256" key="15">
    <source>
        <dbReference type="ARBA" id="ARBA00093674"/>
    </source>
</evidence>
<feature type="compositionally biased region" description="Low complexity" evidence="18">
    <location>
        <begin position="331"/>
        <end position="349"/>
    </location>
</feature>
<evidence type="ECO:0000256" key="10">
    <source>
        <dbReference type="ARBA" id="ARBA00023157"/>
    </source>
</evidence>
<dbReference type="InterPro" id="IPR036465">
    <property type="entry name" value="vWFA_dom_sf"/>
</dbReference>
<dbReference type="PROSITE" id="PS50234">
    <property type="entry name" value="VWFA"/>
    <property type="match status" value="2"/>
</dbReference>
<keyword evidence="9" id="KW-0560">Oxidoreductase</keyword>
<dbReference type="InterPro" id="IPR009057">
    <property type="entry name" value="Homeodomain-like_sf"/>
</dbReference>
<feature type="domain" description="Homeobox" evidence="20">
    <location>
        <begin position="265"/>
        <end position="325"/>
    </location>
</feature>
<comment type="subcellular location">
    <subcellularLocation>
        <location evidence="1">Cytoplasm</location>
    </subcellularLocation>
    <subcellularLocation>
        <location evidence="16 17">Nucleus</location>
    </subcellularLocation>
    <subcellularLocation>
        <location evidence="2">Secreted</location>
    </subcellularLocation>
</comment>
<dbReference type="InterPro" id="IPR019466">
    <property type="entry name" value="Matrilin_CC_trimer"/>
</dbReference>
<dbReference type="Proteomes" id="UP001274896">
    <property type="component" value="Unassembled WGS sequence"/>
</dbReference>
<dbReference type="SMART" id="SM00327">
    <property type="entry name" value="VWA"/>
    <property type="match status" value="2"/>
</dbReference>
<comment type="catalytic activity">
    <reaction evidence="12">
        <text>a hydroperoxide + L-cysteinyl-[protein] = S-hydroxy-L-cysteinyl-[protein] + an alcohol</text>
        <dbReference type="Rhea" id="RHEA:67124"/>
        <dbReference type="Rhea" id="RHEA-COMP:10131"/>
        <dbReference type="Rhea" id="RHEA-COMP:17193"/>
        <dbReference type="ChEBI" id="CHEBI:29950"/>
        <dbReference type="ChEBI" id="CHEBI:30879"/>
        <dbReference type="ChEBI" id="CHEBI:35924"/>
        <dbReference type="ChEBI" id="CHEBI:61973"/>
    </reaction>
    <physiologicalReaction direction="left-to-right" evidence="12">
        <dbReference type="Rhea" id="RHEA:67125"/>
    </physiologicalReaction>
</comment>
<keyword evidence="16 17" id="KW-0238">DNA-binding</keyword>
<dbReference type="InterPro" id="IPR002035">
    <property type="entry name" value="VWF_A"/>
</dbReference>
<evidence type="ECO:0000256" key="5">
    <source>
        <dbReference type="ARBA" id="ARBA00022525"/>
    </source>
</evidence>
<dbReference type="GO" id="GO:0005509">
    <property type="term" value="F:calcium ion binding"/>
    <property type="evidence" value="ECO:0007669"/>
    <property type="project" value="InterPro"/>
</dbReference>
<keyword evidence="10" id="KW-1015">Disulfide bond</keyword>
<dbReference type="GO" id="GO:0016491">
    <property type="term" value="F:oxidoreductase activity"/>
    <property type="evidence" value="ECO:0007669"/>
    <property type="project" value="UniProtKB-KW"/>
</dbReference>
<evidence type="ECO:0000256" key="11">
    <source>
        <dbReference type="ARBA" id="ARBA00023180"/>
    </source>
</evidence>
<dbReference type="InterPro" id="IPR006730">
    <property type="entry name" value="Sestrin"/>
</dbReference>
<dbReference type="SUPFAM" id="SSF69118">
    <property type="entry name" value="AhpD-like"/>
    <property type="match status" value="1"/>
</dbReference>
<protein>
    <recommendedName>
        <fullName evidence="14">Matrilin-1</fullName>
    </recommendedName>
    <alternativeName>
        <fullName evidence="15">Cartilage matrix protein</fullName>
    </alternativeName>
</protein>
<evidence type="ECO:0000256" key="1">
    <source>
        <dbReference type="ARBA" id="ARBA00004496"/>
    </source>
</evidence>
<feature type="transmembrane region" description="Helical" evidence="19">
    <location>
        <begin position="708"/>
        <end position="730"/>
    </location>
</feature>
<evidence type="ECO:0000256" key="17">
    <source>
        <dbReference type="RuleBase" id="RU000682"/>
    </source>
</evidence>
<keyword evidence="16 17" id="KW-0371">Homeobox</keyword>
<keyword evidence="4" id="KW-0963">Cytoplasm</keyword>
<feature type="transmembrane region" description="Helical" evidence="19">
    <location>
        <begin position="842"/>
        <end position="865"/>
    </location>
</feature>
<evidence type="ECO:0000256" key="4">
    <source>
        <dbReference type="ARBA" id="ARBA00022490"/>
    </source>
</evidence>
<dbReference type="InterPro" id="IPR001356">
    <property type="entry name" value="HD"/>
</dbReference>
<dbReference type="InterPro" id="IPR029032">
    <property type="entry name" value="AhpD-like"/>
</dbReference>
<evidence type="ECO:0000313" key="23">
    <source>
        <dbReference type="Proteomes" id="UP001274896"/>
    </source>
</evidence>
<dbReference type="Pfam" id="PF00046">
    <property type="entry name" value="Homeodomain"/>
    <property type="match status" value="1"/>
</dbReference>
<dbReference type="InterPro" id="IPR001881">
    <property type="entry name" value="EGF-like_Ca-bd_dom"/>
</dbReference>
<dbReference type="Gene3D" id="1.20.1290.10">
    <property type="entry name" value="AhpD-like"/>
    <property type="match status" value="1"/>
</dbReference>
<name>A0AAE0Q1E2_9TELE</name>
<feature type="region of interest" description="Disordered" evidence="18">
    <location>
        <begin position="1504"/>
        <end position="1531"/>
    </location>
</feature>
<dbReference type="SMART" id="SM00181">
    <property type="entry name" value="EGF"/>
    <property type="match status" value="1"/>
</dbReference>
<dbReference type="FunFam" id="1.20.1290.10:FF:000001">
    <property type="entry name" value="Sestrin 1"/>
    <property type="match status" value="1"/>
</dbReference>
<dbReference type="SUPFAM" id="SSF58002">
    <property type="entry name" value="Chicken cartilage matrix protein"/>
    <property type="match status" value="1"/>
</dbReference>
<dbReference type="PROSITE" id="PS01186">
    <property type="entry name" value="EGF_2"/>
    <property type="match status" value="1"/>
</dbReference>
<evidence type="ECO:0000256" key="13">
    <source>
        <dbReference type="ARBA" id="ARBA00093320"/>
    </source>
</evidence>
<dbReference type="CDD" id="cd01475">
    <property type="entry name" value="vWA_Matrilin"/>
    <property type="match status" value="1"/>
</dbReference>
<dbReference type="GO" id="GO:1904262">
    <property type="term" value="P:negative regulation of TORC1 signaling"/>
    <property type="evidence" value="ECO:0007669"/>
    <property type="project" value="UniProtKB-ARBA"/>
</dbReference>
<dbReference type="PANTHER" id="PTHR24020:SF16">
    <property type="entry name" value="CARTILAGE MATRIX PROTEIN"/>
    <property type="match status" value="1"/>
</dbReference>
<evidence type="ECO:0000259" key="21">
    <source>
        <dbReference type="PROSITE" id="PS50234"/>
    </source>
</evidence>
<keyword evidence="19" id="KW-0812">Transmembrane</keyword>
<dbReference type="Gene3D" id="1.20.5.30">
    <property type="match status" value="1"/>
</dbReference>
<dbReference type="SMART" id="SM00389">
    <property type="entry name" value="HOX"/>
    <property type="match status" value="1"/>
</dbReference>
<dbReference type="Gene3D" id="1.10.10.60">
    <property type="entry name" value="Homeodomain-like"/>
    <property type="match status" value="1"/>
</dbReference>
<gene>
    <name evidence="22" type="ORF">QTP70_014557</name>
</gene>
<dbReference type="GO" id="GO:0003677">
    <property type="term" value="F:DNA binding"/>
    <property type="evidence" value="ECO:0007669"/>
    <property type="project" value="UniProtKB-UniRule"/>
</dbReference>
<reference evidence="22" key="1">
    <citation type="submission" date="2023-06" db="EMBL/GenBank/DDBJ databases">
        <title>Male Hemibagrus guttatus genome.</title>
        <authorList>
            <person name="Bian C."/>
        </authorList>
    </citation>
    <scope>NUCLEOTIDE SEQUENCE</scope>
    <source>
        <strain evidence="22">Male_cb2023</strain>
        <tissue evidence="22">Muscle</tissue>
    </source>
</reference>
<keyword evidence="8" id="KW-0677">Repeat</keyword>
<organism evidence="22 23">
    <name type="scientific">Hemibagrus guttatus</name>
    <dbReference type="NCBI Taxonomy" id="175788"/>
    <lineage>
        <taxon>Eukaryota</taxon>
        <taxon>Metazoa</taxon>
        <taxon>Chordata</taxon>
        <taxon>Craniata</taxon>
        <taxon>Vertebrata</taxon>
        <taxon>Euteleostomi</taxon>
        <taxon>Actinopterygii</taxon>
        <taxon>Neopterygii</taxon>
        <taxon>Teleostei</taxon>
        <taxon>Ostariophysi</taxon>
        <taxon>Siluriformes</taxon>
        <taxon>Bagridae</taxon>
        <taxon>Hemibagrus</taxon>
    </lineage>
</organism>
<feature type="DNA-binding region" description="Homeobox" evidence="16">
    <location>
        <begin position="267"/>
        <end position="326"/>
    </location>
</feature>
<evidence type="ECO:0000256" key="6">
    <source>
        <dbReference type="ARBA" id="ARBA00022536"/>
    </source>
</evidence>
<evidence type="ECO:0000256" key="12">
    <source>
        <dbReference type="ARBA" id="ARBA00049242"/>
    </source>
</evidence>
<dbReference type="GO" id="GO:0005737">
    <property type="term" value="C:cytoplasm"/>
    <property type="evidence" value="ECO:0007669"/>
    <property type="project" value="UniProtKB-SubCell"/>
</dbReference>
<dbReference type="InterPro" id="IPR000742">
    <property type="entry name" value="EGF"/>
</dbReference>
<dbReference type="GO" id="GO:0005634">
    <property type="term" value="C:nucleus"/>
    <property type="evidence" value="ECO:0007669"/>
    <property type="project" value="UniProtKB-SubCell"/>
</dbReference>
<feature type="region of interest" description="Disordered" evidence="18">
    <location>
        <begin position="322"/>
        <end position="349"/>
    </location>
</feature>
<evidence type="ECO:0000256" key="16">
    <source>
        <dbReference type="PROSITE-ProRule" id="PRU00108"/>
    </source>
</evidence>
<dbReference type="PANTHER" id="PTHR24020">
    <property type="entry name" value="COLLAGEN ALPHA"/>
    <property type="match status" value="1"/>
</dbReference>
<dbReference type="Pfam" id="PF04636">
    <property type="entry name" value="PA26"/>
    <property type="match status" value="1"/>
</dbReference>
<feature type="region of interest" description="Disordered" evidence="18">
    <location>
        <begin position="94"/>
        <end position="114"/>
    </location>
</feature>
<evidence type="ECO:0000256" key="9">
    <source>
        <dbReference type="ARBA" id="ARBA00023002"/>
    </source>
</evidence>
<keyword evidence="16 17" id="KW-0539">Nucleus</keyword>
<dbReference type="SMART" id="SM00179">
    <property type="entry name" value="EGF_CA"/>
    <property type="match status" value="1"/>
</dbReference>
<keyword evidence="5" id="KW-0964">Secreted</keyword>
<dbReference type="CDD" id="cd00086">
    <property type="entry name" value="homeodomain"/>
    <property type="match status" value="1"/>
</dbReference>
<dbReference type="PRINTS" id="PR00453">
    <property type="entry name" value="VWFADOMAIN"/>
</dbReference>
<dbReference type="GO" id="GO:1901031">
    <property type="term" value="P:regulation of response to reactive oxygen species"/>
    <property type="evidence" value="ECO:0007669"/>
    <property type="project" value="InterPro"/>
</dbReference>
<feature type="domain" description="VWFA" evidence="21">
    <location>
        <begin position="1117"/>
        <end position="1287"/>
    </location>
</feature>
<proteinExistence type="inferred from homology"/>
<dbReference type="Gene3D" id="2.10.25.10">
    <property type="entry name" value="Laminin"/>
    <property type="match status" value="1"/>
</dbReference>
<evidence type="ECO:0000256" key="14">
    <source>
        <dbReference type="ARBA" id="ARBA00093641"/>
    </source>
</evidence>
<feature type="transmembrane region" description="Helical" evidence="19">
    <location>
        <begin position="796"/>
        <end position="821"/>
    </location>
</feature>
<dbReference type="Pfam" id="PF14670">
    <property type="entry name" value="FXa_inhibition"/>
    <property type="match status" value="1"/>
</dbReference>
<feature type="compositionally biased region" description="Basic and acidic residues" evidence="18">
    <location>
        <begin position="94"/>
        <end position="105"/>
    </location>
</feature>
<dbReference type="InterPro" id="IPR036337">
    <property type="entry name" value="Matrilin_CC_sf"/>
</dbReference>
<dbReference type="EMBL" id="JAUCMX010000024">
    <property type="protein sequence ID" value="KAK3511675.1"/>
    <property type="molecule type" value="Genomic_DNA"/>
</dbReference>
<dbReference type="Gene3D" id="3.40.50.410">
    <property type="entry name" value="von Willebrand factor, type A domain"/>
    <property type="match status" value="2"/>
</dbReference>
<evidence type="ECO:0000313" key="22">
    <source>
        <dbReference type="EMBL" id="KAK3511675.1"/>
    </source>
</evidence>
<evidence type="ECO:0000259" key="20">
    <source>
        <dbReference type="PROSITE" id="PS50071"/>
    </source>
</evidence>
<evidence type="ECO:0000256" key="2">
    <source>
        <dbReference type="ARBA" id="ARBA00004613"/>
    </source>
</evidence>
<accession>A0AAE0Q1E2</accession>
<dbReference type="GO" id="GO:0016020">
    <property type="term" value="C:membrane"/>
    <property type="evidence" value="ECO:0007669"/>
    <property type="project" value="InterPro"/>
</dbReference>
<evidence type="ECO:0000256" key="8">
    <source>
        <dbReference type="ARBA" id="ARBA00022737"/>
    </source>
</evidence>
<comment type="caution">
    <text evidence="22">The sequence shown here is derived from an EMBL/GenBank/DDBJ whole genome shotgun (WGS) entry which is preliminary data.</text>
</comment>
<dbReference type="SMART" id="SM01279">
    <property type="entry name" value="Matrilin_ccoil"/>
    <property type="match status" value="1"/>
</dbReference>
<dbReference type="FunFam" id="3.40.50.410:FF:000018">
    <property type="entry name" value="Matrilin 1"/>
    <property type="match status" value="1"/>
</dbReference>
<dbReference type="InterPro" id="IPR050525">
    <property type="entry name" value="ECM_Assembly_Org"/>
</dbReference>
<dbReference type="PROSITE" id="PS50071">
    <property type="entry name" value="HOMEOBOX_2"/>
    <property type="match status" value="1"/>
</dbReference>
<dbReference type="GO" id="GO:0005576">
    <property type="term" value="C:extracellular region"/>
    <property type="evidence" value="ECO:0007669"/>
    <property type="project" value="UniProtKB-SubCell"/>
</dbReference>
<feature type="transmembrane region" description="Helical" evidence="19">
    <location>
        <begin position="669"/>
        <end position="688"/>
    </location>
</feature>
<dbReference type="InterPro" id="IPR004687">
    <property type="entry name" value="LAPTM4/5"/>
</dbReference>
<keyword evidence="19" id="KW-0472">Membrane</keyword>
<evidence type="ECO:0000256" key="3">
    <source>
        <dbReference type="ARBA" id="ARBA00008350"/>
    </source>
</evidence>
<dbReference type="Pfam" id="PF03821">
    <property type="entry name" value="Mtp"/>
    <property type="match status" value="1"/>
</dbReference>
<keyword evidence="11" id="KW-0325">Glycoprotein</keyword>
<keyword evidence="6" id="KW-0245">EGF-like domain</keyword>
<evidence type="ECO:0000256" key="18">
    <source>
        <dbReference type="SAM" id="MobiDB-lite"/>
    </source>
</evidence>
<comment type="similarity">
    <text evidence="3">Belongs to the sestrin family.</text>
</comment>
<dbReference type="SUPFAM" id="SSF53300">
    <property type="entry name" value="vWA-like"/>
    <property type="match status" value="2"/>
</dbReference>